<feature type="compositionally biased region" description="Low complexity" evidence="2">
    <location>
        <begin position="426"/>
        <end position="453"/>
    </location>
</feature>
<sequence length="459" mass="48249">MSQRATPTPPRSRPLALLRAAQAFGLSVAAMTLGGLALVSGAGGTAMSGPGGAAPEFTVLVAGRDIVYCYYRQPCKDQNQRTGLTQPPNTDTVMLVKVSGTQVKVLSIPRDTNVGPYDPSRGRGQQKINMQYYLQGPEGLLLAAETITGERVDSYVIVRTDYVERVIDALGGLDVTVPEGGIEWVDQAAGVDLKLSPGEHHLDGKTGVLFLRVRKGFGDDYGRMDHQKQALTQLAARLRSAQGLAALPTILGGIGDGVETNLDLGMLTSLQPYLGQMKLSFATLPTEPIPGTFNLAVNRERLAGLWGDTPVQISATREAPDVTLKVVDASGADLGPAMGRALQALGYAKVDLESAPASREPSQVFTTDAVNEANLLADALRLPRLQGERFPVRSGEVGILLGMDARESLAALRALAATDPASGAQTSPAVPFQSSSSQSSPAPMPTTPSDAPSQTLETP</sequence>
<comment type="caution">
    <text evidence="5">The sequence shown here is derived from an EMBL/GenBank/DDBJ whole genome shotgun (WGS) entry which is preliminary data.</text>
</comment>
<feature type="region of interest" description="Disordered" evidence="2">
    <location>
        <begin position="419"/>
        <end position="459"/>
    </location>
</feature>
<dbReference type="EMBL" id="BMPP01000006">
    <property type="protein sequence ID" value="GGK24765.1"/>
    <property type="molecule type" value="Genomic_DNA"/>
</dbReference>
<evidence type="ECO:0000256" key="1">
    <source>
        <dbReference type="ARBA" id="ARBA00006068"/>
    </source>
</evidence>
<keyword evidence="6" id="KW-1185">Reference proteome</keyword>
<evidence type="ECO:0000313" key="5">
    <source>
        <dbReference type="EMBL" id="GGK24765.1"/>
    </source>
</evidence>
<dbReference type="Pfam" id="PF03816">
    <property type="entry name" value="LytR_cpsA_psr"/>
    <property type="match status" value="1"/>
</dbReference>
<dbReference type="Proteomes" id="UP000647587">
    <property type="component" value="Unassembled WGS sequence"/>
</dbReference>
<gene>
    <name evidence="5" type="ORF">GCM10008955_17970</name>
</gene>
<reference evidence="6" key="1">
    <citation type="journal article" date="2019" name="Int. J. Syst. Evol. Microbiol.">
        <title>The Global Catalogue of Microorganisms (GCM) 10K type strain sequencing project: providing services to taxonomists for standard genome sequencing and annotation.</title>
        <authorList>
            <consortium name="The Broad Institute Genomics Platform"/>
            <consortium name="The Broad Institute Genome Sequencing Center for Infectious Disease"/>
            <person name="Wu L."/>
            <person name="Ma J."/>
        </authorList>
    </citation>
    <scope>NUCLEOTIDE SEQUENCE [LARGE SCALE GENOMIC DNA]</scope>
    <source>
        <strain evidence="6">JCM 30331</strain>
    </source>
</reference>
<evidence type="ECO:0000259" key="4">
    <source>
        <dbReference type="Pfam" id="PF13399"/>
    </source>
</evidence>
<name>A0ABQ2ETB2_9DEIO</name>
<evidence type="ECO:0000256" key="2">
    <source>
        <dbReference type="SAM" id="MobiDB-lite"/>
    </source>
</evidence>
<proteinExistence type="inferred from homology"/>
<feature type="domain" description="LytR/CpsA/Psr regulator C-terminal" evidence="4">
    <location>
        <begin position="321"/>
        <end position="404"/>
    </location>
</feature>
<dbReference type="Gene3D" id="3.40.630.190">
    <property type="entry name" value="LCP protein"/>
    <property type="match status" value="1"/>
</dbReference>
<evidence type="ECO:0000313" key="6">
    <source>
        <dbReference type="Proteomes" id="UP000647587"/>
    </source>
</evidence>
<dbReference type="RefSeq" id="WP_189006968.1">
    <property type="nucleotide sequence ID" value="NZ_BMPP01000006.1"/>
</dbReference>
<dbReference type="NCBIfam" id="TIGR00350">
    <property type="entry name" value="lytR_cpsA_psr"/>
    <property type="match status" value="1"/>
</dbReference>
<accession>A0ABQ2ETB2</accession>
<dbReference type="InterPro" id="IPR050922">
    <property type="entry name" value="LytR/CpsA/Psr_CW_biosynth"/>
</dbReference>
<protein>
    <submittedName>
        <fullName evidence="5">LytR family transcriptional regulator</fullName>
    </submittedName>
</protein>
<comment type="similarity">
    <text evidence="1">Belongs to the LytR/CpsA/Psr (LCP) family.</text>
</comment>
<dbReference type="InterPro" id="IPR004474">
    <property type="entry name" value="LytR_CpsA_psr"/>
</dbReference>
<dbReference type="PANTHER" id="PTHR33392:SF6">
    <property type="entry name" value="POLYISOPRENYL-TEICHOIC ACID--PEPTIDOGLYCAN TEICHOIC ACID TRANSFERASE TAGU"/>
    <property type="match status" value="1"/>
</dbReference>
<feature type="domain" description="Cell envelope-related transcriptional attenuator" evidence="3">
    <location>
        <begin position="89"/>
        <end position="238"/>
    </location>
</feature>
<evidence type="ECO:0000259" key="3">
    <source>
        <dbReference type="Pfam" id="PF03816"/>
    </source>
</evidence>
<organism evidence="5 6">
    <name type="scientific">Deinococcus malanensis</name>
    <dbReference type="NCBI Taxonomy" id="1706855"/>
    <lineage>
        <taxon>Bacteria</taxon>
        <taxon>Thermotogati</taxon>
        <taxon>Deinococcota</taxon>
        <taxon>Deinococci</taxon>
        <taxon>Deinococcales</taxon>
        <taxon>Deinococcaceae</taxon>
        <taxon>Deinococcus</taxon>
    </lineage>
</organism>
<dbReference type="Pfam" id="PF13399">
    <property type="entry name" value="LytR_C"/>
    <property type="match status" value="1"/>
</dbReference>
<dbReference type="InterPro" id="IPR027381">
    <property type="entry name" value="LytR/CpsA/Psr_C"/>
</dbReference>
<dbReference type="PANTHER" id="PTHR33392">
    <property type="entry name" value="POLYISOPRENYL-TEICHOIC ACID--PEPTIDOGLYCAN TEICHOIC ACID TRANSFERASE TAGU"/>
    <property type="match status" value="1"/>
</dbReference>